<name>A0A9C6XCB7_FRAOC</name>
<dbReference type="GeneID" id="127752045"/>
<evidence type="ECO:0000256" key="2">
    <source>
        <dbReference type="SAM" id="Coils"/>
    </source>
</evidence>
<organism evidence="5 6">
    <name type="scientific">Frankliniella occidentalis</name>
    <name type="common">Western flower thrips</name>
    <name type="synonym">Euthrips occidentalis</name>
    <dbReference type="NCBI Taxonomy" id="133901"/>
    <lineage>
        <taxon>Eukaryota</taxon>
        <taxon>Metazoa</taxon>
        <taxon>Ecdysozoa</taxon>
        <taxon>Arthropoda</taxon>
        <taxon>Hexapoda</taxon>
        <taxon>Insecta</taxon>
        <taxon>Pterygota</taxon>
        <taxon>Neoptera</taxon>
        <taxon>Paraneoptera</taxon>
        <taxon>Thysanoptera</taxon>
        <taxon>Terebrantia</taxon>
        <taxon>Thripoidea</taxon>
        <taxon>Thripidae</taxon>
        <taxon>Frankliniella</taxon>
    </lineage>
</organism>
<dbReference type="KEGG" id="foc:127752045"/>
<dbReference type="Proteomes" id="UP000504606">
    <property type="component" value="Unplaced"/>
</dbReference>
<evidence type="ECO:0000259" key="4">
    <source>
        <dbReference type="Pfam" id="PF21771"/>
    </source>
</evidence>
<feature type="coiled-coil region" evidence="2">
    <location>
        <begin position="114"/>
        <end position="221"/>
    </location>
</feature>
<dbReference type="RefSeq" id="XP_052132512.1">
    <property type="nucleotide sequence ID" value="XM_052276552.1"/>
</dbReference>
<dbReference type="GO" id="GO:0005856">
    <property type="term" value="C:cytoskeleton"/>
    <property type="evidence" value="ECO:0007669"/>
    <property type="project" value="TreeGrafter"/>
</dbReference>
<dbReference type="Pfam" id="PF21771">
    <property type="entry name" value="CFAP58_CC"/>
    <property type="match status" value="1"/>
</dbReference>
<proteinExistence type="predicted"/>
<evidence type="ECO:0000313" key="5">
    <source>
        <dbReference type="Proteomes" id="UP000504606"/>
    </source>
</evidence>
<gene>
    <name evidence="6" type="primary">LOC127752045</name>
</gene>
<reference evidence="6" key="1">
    <citation type="submission" date="2025-08" db="UniProtKB">
        <authorList>
            <consortium name="RefSeq"/>
        </authorList>
    </citation>
    <scope>IDENTIFICATION</scope>
    <source>
        <tissue evidence="6">Whole organism</tissue>
    </source>
</reference>
<dbReference type="PANTHER" id="PTHR32083">
    <property type="entry name" value="CILIA AND FLAGELLA-ASSOCIATED PROTEIN 58-RELATED"/>
    <property type="match status" value="1"/>
</dbReference>
<keyword evidence="5" id="KW-1185">Reference proteome</keyword>
<evidence type="ECO:0000256" key="3">
    <source>
        <dbReference type="SAM" id="MobiDB-lite"/>
    </source>
</evidence>
<protein>
    <submittedName>
        <fullName evidence="6">Cilia- and flagella-associated protein 58-like</fullName>
    </submittedName>
</protein>
<dbReference type="InterPro" id="IPR049270">
    <property type="entry name" value="CFAP58_CC"/>
</dbReference>
<feature type="domain" description="Cilia- and flagella-associated protein 58 central coiled coil" evidence="4">
    <location>
        <begin position="36"/>
        <end position="282"/>
    </location>
</feature>
<dbReference type="AlphaFoldDB" id="A0A9C6XCB7"/>
<keyword evidence="1 2" id="KW-0175">Coiled coil</keyword>
<accession>A0A9C6XCB7</accession>
<evidence type="ECO:0000313" key="6">
    <source>
        <dbReference type="RefSeq" id="XP_052132512.1"/>
    </source>
</evidence>
<dbReference type="PANTHER" id="PTHR32083:SF0">
    <property type="entry name" value="CILIA AND FLAGELLA-ASSOCIATED PROTEIN 58"/>
    <property type="match status" value="1"/>
</dbReference>
<feature type="compositionally biased region" description="Basic and acidic residues" evidence="3">
    <location>
        <begin position="439"/>
        <end position="448"/>
    </location>
</feature>
<sequence length="524" mass="58867">MESGRARLSRVTEQQARVLRSKQKLWDDLSREYALCRKKARQDETARERLRQEKQQLASSLADKNLRLEVALEEQRLRDIKISTCQREMADCSAAQLKLSAQMDGVRSQLGMAVRELTEQRERHQEAVAQVHALDKSNEQLKEEAATREKQAVQLERLLARSRTEAHGLRADAQRLEAAVKALRAQAAALAAEERRLNDLLREADAERTELRREAESRLDERDVIATMLVRRNDEVLLLREKGRLLQDALVRGRAALLAAREDSRLLALEVRRLRAERRHLAAQVQNTPGLRAQLYRALQDLTRDQVRLRALEDEMSCPLNVHRWRKLEGVDPPAFELLLKVRILQKRVLHLSAAGLRREAQLRHTEGLYVALRRAVCPTEGLPGPIGVPRHTRLASRGRHLKALIAEVSALEALADQKTATRLLADLRCSELHLPDLDLRKRKAPDEGREEPEEAPRAKQPSPRPAGNVVLPPAAPAPAPATAAATVPAPGPAPASPPTTTPARQIRLRSACFSCPPRSECFP</sequence>
<feature type="region of interest" description="Disordered" evidence="3">
    <location>
        <begin position="439"/>
        <end position="506"/>
    </location>
</feature>
<feature type="coiled-coil region" evidence="2">
    <location>
        <begin position="40"/>
        <end position="67"/>
    </location>
</feature>
<feature type="compositionally biased region" description="Pro residues" evidence="3">
    <location>
        <begin position="490"/>
        <end position="501"/>
    </location>
</feature>
<evidence type="ECO:0000256" key="1">
    <source>
        <dbReference type="ARBA" id="ARBA00023054"/>
    </source>
</evidence>
<dbReference type="OrthoDB" id="264785at2759"/>